<evidence type="ECO:0000313" key="1">
    <source>
        <dbReference type="EMBL" id="MQX11782.1"/>
    </source>
</evidence>
<name>A0A844AI40_RHIFR</name>
<dbReference type="EMBL" id="WISZ01000197">
    <property type="protein sequence ID" value="MQX11782.1"/>
    <property type="molecule type" value="Genomic_DNA"/>
</dbReference>
<comment type="caution">
    <text evidence="1">The sequence shown here is derived from an EMBL/GenBank/DDBJ whole genome shotgun (WGS) entry which is preliminary data.</text>
</comment>
<sequence length="147" mass="15851">MTITIEKLQKMTPEQRANLHENARKRLDNGGREIIELIESSGLPLSSGGMRLSDPVYQRMEEIIWSSEGKKAAVATTEAGLPALAGVEPFIVANLGDRYHPHNDGTKSAGGIVGELMRFLGYELAGHADMPAGSVAKTAALWKPRKG</sequence>
<evidence type="ECO:0000313" key="2">
    <source>
        <dbReference type="Proteomes" id="UP000466694"/>
    </source>
</evidence>
<proteinExistence type="predicted"/>
<reference evidence="1 2" key="1">
    <citation type="journal article" date="2013" name="Genome Biol.">
        <title>Comparative genomics of the core and accessory genomes of 48 Sinorhizobium strains comprising five genospecies.</title>
        <authorList>
            <person name="Sugawara M."/>
            <person name="Epstein B."/>
            <person name="Badgley B.D."/>
            <person name="Unno T."/>
            <person name="Xu L."/>
            <person name="Reese J."/>
            <person name="Gyaneshwar P."/>
            <person name="Denny R."/>
            <person name="Mudge J."/>
            <person name="Bharti A.K."/>
            <person name="Farmer A.D."/>
            <person name="May G.D."/>
            <person name="Woodward J.E."/>
            <person name="Medigue C."/>
            <person name="Vallenet D."/>
            <person name="Lajus A."/>
            <person name="Rouy Z."/>
            <person name="Martinez-Vaz B."/>
            <person name="Tiffin P."/>
            <person name="Young N.D."/>
            <person name="Sadowsky M.J."/>
        </authorList>
    </citation>
    <scope>NUCLEOTIDE SEQUENCE [LARGE SCALE GENOMIC DNA]</scope>
    <source>
        <strain evidence="1 2">USDA205</strain>
    </source>
</reference>
<organism evidence="1 2">
    <name type="scientific">Rhizobium fredii</name>
    <name type="common">Sinorhizobium fredii</name>
    <dbReference type="NCBI Taxonomy" id="380"/>
    <lineage>
        <taxon>Bacteria</taxon>
        <taxon>Pseudomonadati</taxon>
        <taxon>Pseudomonadota</taxon>
        <taxon>Alphaproteobacteria</taxon>
        <taxon>Hyphomicrobiales</taxon>
        <taxon>Rhizobiaceae</taxon>
        <taxon>Sinorhizobium/Ensifer group</taxon>
        <taxon>Sinorhizobium</taxon>
    </lineage>
</organism>
<gene>
    <name evidence="1" type="ORF">GHK48_26935</name>
</gene>
<protein>
    <submittedName>
        <fullName evidence="1">Uncharacterized protein</fullName>
    </submittedName>
</protein>
<accession>A0A844AI40</accession>
<dbReference type="RefSeq" id="WP_060563519.1">
    <property type="nucleotide sequence ID" value="NZ_BJNI01000015.1"/>
</dbReference>
<dbReference type="AlphaFoldDB" id="A0A844AI40"/>
<dbReference type="Proteomes" id="UP000466694">
    <property type="component" value="Unassembled WGS sequence"/>
</dbReference>